<dbReference type="RefSeq" id="WP_038102329.1">
    <property type="nucleotide sequence ID" value="NZ_JFDP01000037.1"/>
</dbReference>
<sequence>MNNNKRLDKITPRSVDFAQWYTDIVSHAKLMQYTDIKGSMVFAPNAWAIWENIRNELDKAFYKLNVRNLAMPTLIPYTEFLKEKDHIEGFAPELFTVTHIGDKKLESPYVIRPTSEILFCNYFKTIVNSYNDLPIKNNQWCSVMRAEKTTRPFLRNSEFHWQELHAIFSNQKEAEEFTVQILDLYEHFFKEFLCIPVLKGVKTSWERFAGADLTYTIEAIMQDGVALQSGTSHYLGQFFAKAYGIKYQNKNNELDYVHQMSAGISTRALGALIMVHADDMGLVLPPAIAPVQISICTLFANKNPHLLDLANDLYNQLSNTYRCNLDTSDKGVGFKLAENEINGTPISIIVAANEYNNNQVMIYRRDLKTKTVCDLDQLDQYLKTTLVDIKNNIYQLAKDRLDQQLVKVNSLEELQQTIANNKVALAFFDGCEADDEKIKALTNASTRCIYDTKQEGVCIITNKVTNKLTVFAKAY</sequence>
<comment type="subunit">
    <text evidence="8">Homodimer.</text>
</comment>
<keyword evidence="3 8" id="KW-0547">Nucleotide-binding</keyword>
<dbReference type="GO" id="GO:0006433">
    <property type="term" value="P:prolyl-tRNA aminoacylation"/>
    <property type="evidence" value="ECO:0007669"/>
    <property type="project" value="UniProtKB-UniRule"/>
</dbReference>
<comment type="function">
    <text evidence="8">Catalyzes the attachment of proline to tRNA(Pro) in a two-step reaction: proline is first activated by ATP to form Pro-AMP and then transferred to the acceptor end of tRNA(Pro).</text>
</comment>
<keyword evidence="2 8" id="KW-0436">Ligase</keyword>
<dbReference type="InterPro" id="IPR045864">
    <property type="entry name" value="aa-tRNA-synth_II/BPL/LPL"/>
</dbReference>
<dbReference type="GO" id="GO:0005737">
    <property type="term" value="C:cytoplasm"/>
    <property type="evidence" value="ECO:0007669"/>
    <property type="project" value="UniProtKB-SubCell"/>
</dbReference>
<dbReference type="InterPro" id="IPR006195">
    <property type="entry name" value="aa-tRNA-synth_II"/>
</dbReference>
<evidence type="ECO:0000256" key="1">
    <source>
        <dbReference type="ARBA" id="ARBA00022490"/>
    </source>
</evidence>
<name>A0A084F067_9BACT</name>
<organism evidence="10 11">
    <name type="scientific">Ureaplasma diversum NCTC 246</name>
    <dbReference type="NCBI Taxonomy" id="1188241"/>
    <lineage>
        <taxon>Bacteria</taxon>
        <taxon>Bacillati</taxon>
        <taxon>Mycoplasmatota</taxon>
        <taxon>Mycoplasmoidales</taxon>
        <taxon>Mycoplasmoidaceae</taxon>
        <taxon>Ureaplasma</taxon>
    </lineage>
</organism>
<comment type="subcellular location">
    <subcellularLocation>
        <location evidence="8">Cytoplasm</location>
    </subcellularLocation>
</comment>
<dbReference type="Gene3D" id="3.40.50.800">
    <property type="entry name" value="Anticodon-binding domain"/>
    <property type="match status" value="1"/>
</dbReference>
<dbReference type="GO" id="GO:0005524">
    <property type="term" value="F:ATP binding"/>
    <property type="evidence" value="ECO:0007669"/>
    <property type="project" value="UniProtKB-UniRule"/>
</dbReference>
<comment type="caution">
    <text evidence="10">The sequence shown here is derived from an EMBL/GenBank/DDBJ whole genome shotgun (WGS) entry which is preliminary data.</text>
</comment>
<dbReference type="SUPFAM" id="SSF55681">
    <property type="entry name" value="Class II aaRS and biotin synthetases"/>
    <property type="match status" value="1"/>
</dbReference>
<evidence type="ECO:0000256" key="8">
    <source>
        <dbReference type="HAMAP-Rule" id="MF_01571"/>
    </source>
</evidence>
<dbReference type="PANTHER" id="PTHR43382:SF2">
    <property type="entry name" value="BIFUNCTIONAL GLUTAMATE_PROLINE--TRNA LIGASE"/>
    <property type="match status" value="1"/>
</dbReference>
<gene>
    <name evidence="8 10" type="primary">proS</name>
    <name evidence="10" type="ORF">UDIV_2620</name>
</gene>
<dbReference type="InterPro" id="IPR033721">
    <property type="entry name" value="ProRS_core_arch_euk"/>
</dbReference>
<dbReference type="Gene3D" id="3.30.110.30">
    <property type="entry name" value="C-terminal domain of ProRS"/>
    <property type="match status" value="1"/>
</dbReference>
<dbReference type="PROSITE" id="PS50862">
    <property type="entry name" value="AA_TRNA_LIGASE_II"/>
    <property type="match status" value="1"/>
</dbReference>
<evidence type="ECO:0000256" key="6">
    <source>
        <dbReference type="ARBA" id="ARBA00023146"/>
    </source>
</evidence>
<dbReference type="SUPFAM" id="SSF64586">
    <property type="entry name" value="C-terminal domain of ProRS"/>
    <property type="match status" value="1"/>
</dbReference>
<evidence type="ECO:0000256" key="4">
    <source>
        <dbReference type="ARBA" id="ARBA00022840"/>
    </source>
</evidence>
<dbReference type="InterPro" id="IPR004154">
    <property type="entry name" value="Anticodon-bd"/>
</dbReference>
<feature type="domain" description="Aminoacyl-transfer RNA synthetases class-II family profile" evidence="9">
    <location>
        <begin position="38"/>
        <end position="285"/>
    </location>
</feature>
<dbReference type="eggNOG" id="COG0441">
    <property type="taxonomic scope" value="Bacteria"/>
</dbReference>
<evidence type="ECO:0000256" key="3">
    <source>
        <dbReference type="ARBA" id="ARBA00022741"/>
    </source>
</evidence>
<protein>
    <recommendedName>
        <fullName evidence="8">Proline--tRNA ligase</fullName>
        <ecNumber evidence="8">6.1.1.15</ecNumber>
    </recommendedName>
    <alternativeName>
        <fullName evidence="8">Prolyl-tRNA synthetase</fullName>
        <shortName evidence="8">ProRS</shortName>
    </alternativeName>
</protein>
<dbReference type="InterPro" id="IPR004499">
    <property type="entry name" value="Pro-tRNA-ligase_IIa_arc-type"/>
</dbReference>
<evidence type="ECO:0000256" key="5">
    <source>
        <dbReference type="ARBA" id="ARBA00022917"/>
    </source>
</evidence>
<dbReference type="Proteomes" id="UP000028537">
    <property type="component" value="Unassembled WGS sequence"/>
</dbReference>
<evidence type="ECO:0000259" key="9">
    <source>
        <dbReference type="PROSITE" id="PS50862"/>
    </source>
</evidence>
<dbReference type="InterPro" id="IPR017449">
    <property type="entry name" value="Pro-tRNA_synth_II"/>
</dbReference>
<dbReference type="InterPro" id="IPR002314">
    <property type="entry name" value="aa-tRNA-synt_IIb"/>
</dbReference>
<keyword evidence="5 8" id="KW-0648">Protein biosynthesis</keyword>
<dbReference type="GO" id="GO:0017101">
    <property type="term" value="C:aminoacyl-tRNA synthetase multienzyme complex"/>
    <property type="evidence" value="ECO:0007669"/>
    <property type="project" value="TreeGrafter"/>
</dbReference>
<dbReference type="EMBL" id="JFDP01000037">
    <property type="protein sequence ID" value="KEZ23609.1"/>
    <property type="molecule type" value="Genomic_DNA"/>
</dbReference>
<accession>A0A084F067</accession>
<comment type="catalytic activity">
    <reaction evidence="7 8">
        <text>tRNA(Pro) + L-proline + ATP = L-prolyl-tRNA(Pro) + AMP + diphosphate</text>
        <dbReference type="Rhea" id="RHEA:14305"/>
        <dbReference type="Rhea" id="RHEA-COMP:9700"/>
        <dbReference type="Rhea" id="RHEA-COMP:9702"/>
        <dbReference type="ChEBI" id="CHEBI:30616"/>
        <dbReference type="ChEBI" id="CHEBI:33019"/>
        <dbReference type="ChEBI" id="CHEBI:60039"/>
        <dbReference type="ChEBI" id="CHEBI:78442"/>
        <dbReference type="ChEBI" id="CHEBI:78532"/>
        <dbReference type="ChEBI" id="CHEBI:456215"/>
        <dbReference type="EC" id="6.1.1.15"/>
    </reaction>
</comment>
<dbReference type="GO" id="GO:0004827">
    <property type="term" value="F:proline-tRNA ligase activity"/>
    <property type="evidence" value="ECO:0007669"/>
    <property type="project" value="UniProtKB-UniRule"/>
</dbReference>
<keyword evidence="11" id="KW-1185">Reference proteome</keyword>
<dbReference type="Pfam" id="PF00587">
    <property type="entry name" value="tRNA-synt_2b"/>
    <property type="match status" value="1"/>
</dbReference>
<dbReference type="PRINTS" id="PR01046">
    <property type="entry name" value="TRNASYNTHPRO"/>
</dbReference>
<keyword evidence="1 8" id="KW-0963">Cytoplasm</keyword>
<keyword evidence="4 8" id="KW-0067">ATP-binding</keyword>
<dbReference type="HAMAP" id="MF_01571">
    <property type="entry name" value="Pro_tRNA_synth_type3"/>
    <property type="match status" value="1"/>
</dbReference>
<dbReference type="Pfam" id="PF03129">
    <property type="entry name" value="HGTP_anticodon"/>
    <property type="match status" value="1"/>
</dbReference>
<evidence type="ECO:0000313" key="11">
    <source>
        <dbReference type="Proteomes" id="UP000028537"/>
    </source>
</evidence>
<dbReference type="InterPro" id="IPR002316">
    <property type="entry name" value="Pro-tRNA-ligase_IIa"/>
</dbReference>
<dbReference type="NCBIfam" id="TIGR00408">
    <property type="entry name" value="proS_fam_I"/>
    <property type="match status" value="1"/>
</dbReference>
<keyword evidence="6 8" id="KW-0030">Aminoacyl-tRNA synthetase</keyword>
<dbReference type="EC" id="6.1.1.15" evidence="8"/>
<dbReference type="PANTHER" id="PTHR43382">
    <property type="entry name" value="PROLYL-TRNA SYNTHETASE"/>
    <property type="match status" value="1"/>
</dbReference>
<dbReference type="SUPFAM" id="SSF52954">
    <property type="entry name" value="Class II aaRS ABD-related"/>
    <property type="match status" value="1"/>
</dbReference>
<dbReference type="CDD" id="cd00778">
    <property type="entry name" value="ProRS_core_arch_euk"/>
    <property type="match status" value="1"/>
</dbReference>
<evidence type="ECO:0000313" key="10">
    <source>
        <dbReference type="EMBL" id="KEZ23609.1"/>
    </source>
</evidence>
<evidence type="ECO:0000256" key="2">
    <source>
        <dbReference type="ARBA" id="ARBA00022598"/>
    </source>
</evidence>
<comment type="similarity">
    <text evidence="8">Belongs to the class-II aminoacyl-tRNA synthetase family. ProS type 3 subfamily.</text>
</comment>
<dbReference type="Gene3D" id="3.30.930.10">
    <property type="entry name" value="Bira Bifunctional Protein, Domain 2"/>
    <property type="match status" value="1"/>
</dbReference>
<proteinExistence type="inferred from homology"/>
<reference evidence="10 11" key="1">
    <citation type="submission" date="2014-02" db="EMBL/GenBank/DDBJ databases">
        <title>Genome sequence of Ureaplasma diversum strain 246.</title>
        <authorList>
            <person name="Sirand-Pugnet P."/>
            <person name="Breton M."/>
            <person name="Dordet-Frisoni E."/>
            <person name="Baranowski E."/>
            <person name="Barre A."/>
            <person name="Couture C."/>
            <person name="Dupuy V."/>
            <person name="Gaurivaud P."/>
            <person name="Jacob D."/>
            <person name="Lemaitre C."/>
            <person name="Manso-Silvan L."/>
            <person name="Nikolski M."/>
            <person name="Nouvel L.-X."/>
            <person name="Poumarat F."/>
            <person name="Tardy F."/>
            <person name="Thebault P."/>
            <person name="Theil S."/>
            <person name="Citti C."/>
            <person name="Thiaucourt F."/>
            <person name="Blanchard A."/>
        </authorList>
    </citation>
    <scope>NUCLEOTIDE SEQUENCE [LARGE SCALE GENOMIC DNA]</scope>
    <source>
        <strain evidence="10 11">NCTC 246</strain>
    </source>
</reference>
<dbReference type="InterPro" id="IPR016061">
    <property type="entry name" value="Pro-tRNA_ligase_II_C"/>
</dbReference>
<dbReference type="Pfam" id="PF09180">
    <property type="entry name" value="ProRS-C_1"/>
    <property type="match status" value="1"/>
</dbReference>
<comment type="domain">
    <text evidence="8">Consists of three domains: the N-terminal catalytic domain, the anticodon-binding domain and the C-terminal extension.</text>
</comment>
<evidence type="ECO:0000256" key="7">
    <source>
        <dbReference type="ARBA" id="ARBA00047671"/>
    </source>
</evidence>
<dbReference type="AlphaFoldDB" id="A0A084F067"/>
<dbReference type="OrthoDB" id="9809052at2"/>
<dbReference type="SMART" id="SM00946">
    <property type="entry name" value="ProRS-C_1"/>
    <property type="match status" value="1"/>
</dbReference>
<dbReference type="InterPro" id="IPR036621">
    <property type="entry name" value="Anticodon-bd_dom_sf"/>
</dbReference>